<gene>
    <name evidence="1" type="ORF">SAE01_43360</name>
</gene>
<keyword evidence="2" id="KW-1185">Reference proteome</keyword>
<name>A0A512BIQ2_9BACT</name>
<organism evidence="1 2">
    <name type="scientific">Segetibacter aerophilus</name>
    <dbReference type="NCBI Taxonomy" id="670293"/>
    <lineage>
        <taxon>Bacteria</taxon>
        <taxon>Pseudomonadati</taxon>
        <taxon>Bacteroidota</taxon>
        <taxon>Chitinophagia</taxon>
        <taxon>Chitinophagales</taxon>
        <taxon>Chitinophagaceae</taxon>
        <taxon>Segetibacter</taxon>
    </lineage>
</organism>
<dbReference type="EMBL" id="BJYT01000030">
    <property type="protein sequence ID" value="GEO11840.1"/>
    <property type="molecule type" value="Genomic_DNA"/>
</dbReference>
<dbReference type="AlphaFoldDB" id="A0A512BIQ2"/>
<evidence type="ECO:0000313" key="2">
    <source>
        <dbReference type="Proteomes" id="UP000321513"/>
    </source>
</evidence>
<reference evidence="1 2" key="1">
    <citation type="submission" date="2019-07" db="EMBL/GenBank/DDBJ databases">
        <title>Whole genome shotgun sequence of Segetibacter aerophilus NBRC 106135.</title>
        <authorList>
            <person name="Hosoyama A."/>
            <person name="Uohara A."/>
            <person name="Ohji S."/>
            <person name="Ichikawa N."/>
        </authorList>
    </citation>
    <scope>NUCLEOTIDE SEQUENCE [LARGE SCALE GENOMIC DNA]</scope>
    <source>
        <strain evidence="1 2">NBRC 106135</strain>
    </source>
</reference>
<comment type="caution">
    <text evidence="1">The sequence shown here is derived from an EMBL/GenBank/DDBJ whole genome shotgun (WGS) entry which is preliminary data.</text>
</comment>
<accession>A0A512BIQ2</accession>
<sequence length="131" mass="14516">MVIGAAASANSQQLLFKVKQSAESYKNNKIGKFVDAEVNDTEATIFLQDNKVIVQGATKANYILDKKAVQTKVTHNVISYKYSGKDENDAPISFVYTVNLNSKEAVVEVENSNLKNYYFGSYSSSELSTQR</sequence>
<evidence type="ECO:0000313" key="1">
    <source>
        <dbReference type="EMBL" id="GEO11840.1"/>
    </source>
</evidence>
<proteinExistence type="predicted"/>
<protein>
    <submittedName>
        <fullName evidence="1">Uncharacterized protein</fullName>
    </submittedName>
</protein>
<dbReference type="Proteomes" id="UP000321513">
    <property type="component" value="Unassembled WGS sequence"/>
</dbReference>